<reference evidence="1" key="1">
    <citation type="submission" date="2019-08" db="EMBL/GenBank/DDBJ databases">
        <title>Carotenoids and Carotenoid Binding Proteins in the Halophilic Cyanobacterium Euhalothece sp. ZM00.</title>
        <authorList>
            <person name="Cho S.M."/>
            <person name="Song J.Y."/>
            <person name="Park Y.-I."/>
        </authorList>
    </citation>
    <scope>NUCLEOTIDE SEQUENCE [LARGE SCALE GENOMIC DNA]</scope>
    <source>
        <strain evidence="1">Z-M001</strain>
    </source>
</reference>
<dbReference type="AlphaFoldDB" id="A0A5B8NN53"/>
<keyword evidence="2" id="KW-1185">Reference proteome</keyword>
<organism evidence="1 2">
    <name type="scientific">Euhalothece natronophila Z-M001</name>
    <dbReference type="NCBI Taxonomy" id="522448"/>
    <lineage>
        <taxon>Bacteria</taxon>
        <taxon>Bacillati</taxon>
        <taxon>Cyanobacteriota</taxon>
        <taxon>Cyanophyceae</taxon>
        <taxon>Oscillatoriophycideae</taxon>
        <taxon>Chroococcales</taxon>
        <taxon>Halothecacae</taxon>
        <taxon>Halothece cluster</taxon>
        <taxon>Euhalothece</taxon>
    </lineage>
</organism>
<dbReference type="KEGG" id="enn:FRE64_12840"/>
<sequence>MIALSLSFQPPIALLPSSKTRLRSIGGSLIALPSLSQYPIALSPYPKNSDRLWQVASRHHAPQYFSLLFDNRLN</sequence>
<dbReference type="EMBL" id="CP042326">
    <property type="protein sequence ID" value="QDZ40753.1"/>
    <property type="molecule type" value="Genomic_DNA"/>
</dbReference>
<name>A0A5B8NN53_9CHRO</name>
<gene>
    <name evidence="1" type="ORF">FRE64_12840</name>
</gene>
<evidence type="ECO:0000313" key="1">
    <source>
        <dbReference type="EMBL" id="QDZ40753.1"/>
    </source>
</evidence>
<proteinExistence type="predicted"/>
<protein>
    <submittedName>
        <fullName evidence="1">Uncharacterized protein</fullName>
    </submittedName>
</protein>
<accession>A0A5B8NN53</accession>
<dbReference type="RefSeq" id="WP_146296593.1">
    <property type="nucleotide sequence ID" value="NZ_CP042326.1"/>
</dbReference>
<dbReference type="Proteomes" id="UP000318453">
    <property type="component" value="Chromosome"/>
</dbReference>
<evidence type="ECO:0000313" key="2">
    <source>
        <dbReference type="Proteomes" id="UP000318453"/>
    </source>
</evidence>